<dbReference type="PRINTS" id="PR00081">
    <property type="entry name" value="GDHRDH"/>
</dbReference>
<dbReference type="PANTHER" id="PTHR43550:SF3">
    <property type="entry name" value="3-KETODIHYDROSPHINGOSINE REDUCTASE"/>
    <property type="match status" value="1"/>
</dbReference>
<dbReference type="PANTHER" id="PTHR43550">
    <property type="entry name" value="3-KETODIHYDROSPHINGOSINE REDUCTASE"/>
    <property type="match status" value="1"/>
</dbReference>
<dbReference type="RefSeq" id="WP_241571869.1">
    <property type="nucleotide sequence ID" value="NZ_JAKUML010000011.1"/>
</dbReference>
<dbReference type="Pfam" id="PF00106">
    <property type="entry name" value="adh_short"/>
    <property type="match status" value="1"/>
</dbReference>
<dbReference type="SUPFAM" id="SSF51735">
    <property type="entry name" value="NAD(P)-binding Rossmann-fold domains"/>
    <property type="match status" value="1"/>
</dbReference>
<dbReference type="Gene3D" id="3.40.50.720">
    <property type="entry name" value="NAD(P)-binding Rossmann-like Domain"/>
    <property type="match status" value="1"/>
</dbReference>
<organism evidence="1 2">
    <name type="scientific">Acinetobacter sedimenti</name>
    <dbReference type="NCBI Taxonomy" id="2919922"/>
    <lineage>
        <taxon>Bacteria</taxon>
        <taxon>Pseudomonadati</taxon>
        <taxon>Pseudomonadota</taxon>
        <taxon>Gammaproteobacteria</taxon>
        <taxon>Moraxellales</taxon>
        <taxon>Moraxellaceae</taxon>
        <taxon>Acinetobacter</taxon>
    </lineage>
</organism>
<dbReference type="PROSITE" id="PS00061">
    <property type="entry name" value="ADH_SHORT"/>
    <property type="match status" value="1"/>
</dbReference>
<dbReference type="GO" id="GO:0047560">
    <property type="term" value="F:3-dehydrosphinganine reductase activity"/>
    <property type="evidence" value="ECO:0007669"/>
    <property type="project" value="TreeGrafter"/>
</dbReference>
<dbReference type="InterPro" id="IPR020904">
    <property type="entry name" value="Sc_DH/Rdtase_CS"/>
</dbReference>
<evidence type="ECO:0000313" key="1">
    <source>
        <dbReference type="EMBL" id="MCJ8146864.1"/>
    </source>
</evidence>
<gene>
    <name evidence="1" type="ORF">MKI79_08110</name>
</gene>
<dbReference type="EMBL" id="JAKUML010000011">
    <property type="protein sequence ID" value="MCJ8146864.1"/>
    <property type="molecule type" value="Genomic_DNA"/>
</dbReference>
<dbReference type="GO" id="GO:0006666">
    <property type="term" value="P:3-keto-sphinganine metabolic process"/>
    <property type="evidence" value="ECO:0007669"/>
    <property type="project" value="TreeGrafter"/>
</dbReference>
<dbReference type="GO" id="GO:0030148">
    <property type="term" value="P:sphingolipid biosynthetic process"/>
    <property type="evidence" value="ECO:0007669"/>
    <property type="project" value="TreeGrafter"/>
</dbReference>
<accession>A0A9X1WXC7</accession>
<dbReference type="InterPro" id="IPR036291">
    <property type="entry name" value="NAD(P)-bd_dom_sf"/>
</dbReference>
<keyword evidence="2" id="KW-1185">Reference proteome</keyword>
<comment type="caution">
    <text evidence="1">The sequence shown here is derived from an EMBL/GenBank/DDBJ whole genome shotgun (WGS) entry which is preliminary data.</text>
</comment>
<sequence length="282" mass="31027">MFKKKQSAIRWIIGGSSGIGLELAKRYLKAGDQVCIFAHADVENAVKDLSKYAKDPKKTDQFIRGYTLDVLNISQIESAFAQANQDMSLPMTVINCAGIVYAVPFEEQTAEQFERQININLIGSRHIAASALSYLKQARGQSKHNPKLVLVASMAGILGCYGYAGYCASKFGTIGLADVLRLELKSQNIDVAVVCPPEIETPMVFEERKIGSKITSELKQMGGSLKVEPACKEIMAGIERDTFFIIPGKQARVLHRLIGMFPVVARQQIDRQLAQILSKSQS</sequence>
<name>A0A9X1WXC7_9GAMM</name>
<protein>
    <submittedName>
        <fullName evidence="1">SDR family NAD(P)-dependent oxidoreductase</fullName>
    </submittedName>
</protein>
<dbReference type="GO" id="GO:0016020">
    <property type="term" value="C:membrane"/>
    <property type="evidence" value="ECO:0007669"/>
    <property type="project" value="GOC"/>
</dbReference>
<evidence type="ECO:0000313" key="2">
    <source>
        <dbReference type="Proteomes" id="UP001139701"/>
    </source>
</evidence>
<dbReference type="InterPro" id="IPR002347">
    <property type="entry name" value="SDR_fam"/>
</dbReference>
<proteinExistence type="predicted"/>
<dbReference type="Proteomes" id="UP001139701">
    <property type="component" value="Unassembled WGS sequence"/>
</dbReference>
<reference evidence="1" key="1">
    <citation type="submission" date="2022-02" db="EMBL/GenBank/DDBJ databases">
        <title>Acinetobacter A3.8 sp. nov., isolated from Sediment (Zhairuo Island).</title>
        <authorList>
            <person name="Zheng K."/>
        </authorList>
    </citation>
    <scope>NUCLEOTIDE SEQUENCE</scope>
    <source>
        <strain evidence="1">A3.8</strain>
    </source>
</reference>
<dbReference type="AlphaFoldDB" id="A0A9X1WXC7"/>